<name>A0ABN0WE16_9BACI</name>
<accession>A0ABN0WE16</accession>
<protein>
    <recommendedName>
        <fullName evidence="3">Post-transcriptional regulator</fullName>
    </recommendedName>
</protein>
<dbReference type="InterPro" id="IPR025716">
    <property type="entry name" value="Post-transcriptional_regulator"/>
</dbReference>
<comment type="caution">
    <text evidence="1">The sequence shown here is derived from an EMBL/GenBank/DDBJ whole genome shotgun (WGS) entry which is preliminary data.</text>
</comment>
<organism evidence="1 2">
    <name type="scientific">Bacillus carboniphilus</name>
    <dbReference type="NCBI Taxonomy" id="86663"/>
    <lineage>
        <taxon>Bacteria</taxon>
        <taxon>Bacillati</taxon>
        <taxon>Bacillota</taxon>
        <taxon>Bacilli</taxon>
        <taxon>Bacillales</taxon>
        <taxon>Bacillaceae</taxon>
        <taxon>Bacillus</taxon>
    </lineage>
</organism>
<gene>
    <name evidence="1" type="ORF">GCM10008967_26320</name>
</gene>
<keyword evidence="2" id="KW-1185">Reference proteome</keyword>
<dbReference type="Pfam" id="PF13797">
    <property type="entry name" value="Post_transc_reg"/>
    <property type="match status" value="1"/>
</dbReference>
<dbReference type="EMBL" id="BAAADJ010000023">
    <property type="protein sequence ID" value="GAA0334266.1"/>
    <property type="molecule type" value="Genomic_DNA"/>
</dbReference>
<sequence length="104" mass="12093">MDTTKAWESYRTELKPALDSKVSELKLLGYKKVTEDQLWTYLLSKRWKKLGGEARLHQLVNDILSVKPQEFMSFQTVEAFKSPNLFAKIDEDELKELLAFKPGN</sequence>
<proteinExistence type="predicted"/>
<evidence type="ECO:0008006" key="3">
    <source>
        <dbReference type="Google" id="ProtNLM"/>
    </source>
</evidence>
<evidence type="ECO:0000313" key="2">
    <source>
        <dbReference type="Proteomes" id="UP001500782"/>
    </source>
</evidence>
<reference evidence="1 2" key="1">
    <citation type="journal article" date="2019" name="Int. J. Syst. Evol. Microbiol.">
        <title>The Global Catalogue of Microorganisms (GCM) 10K type strain sequencing project: providing services to taxonomists for standard genome sequencing and annotation.</title>
        <authorList>
            <consortium name="The Broad Institute Genomics Platform"/>
            <consortium name="The Broad Institute Genome Sequencing Center for Infectious Disease"/>
            <person name="Wu L."/>
            <person name="Ma J."/>
        </authorList>
    </citation>
    <scope>NUCLEOTIDE SEQUENCE [LARGE SCALE GENOMIC DNA]</scope>
    <source>
        <strain evidence="1 2">JCM 9731</strain>
    </source>
</reference>
<dbReference type="Proteomes" id="UP001500782">
    <property type="component" value="Unassembled WGS sequence"/>
</dbReference>
<evidence type="ECO:0000313" key="1">
    <source>
        <dbReference type="EMBL" id="GAA0334266.1"/>
    </source>
</evidence>